<organism evidence="3 4">
    <name type="scientific">Micromonospora eburnea</name>
    <dbReference type="NCBI Taxonomy" id="227316"/>
    <lineage>
        <taxon>Bacteria</taxon>
        <taxon>Bacillati</taxon>
        <taxon>Actinomycetota</taxon>
        <taxon>Actinomycetes</taxon>
        <taxon>Micromonosporales</taxon>
        <taxon>Micromonosporaceae</taxon>
        <taxon>Micromonospora</taxon>
    </lineage>
</organism>
<feature type="compositionally biased region" description="Low complexity" evidence="1">
    <location>
        <begin position="390"/>
        <end position="422"/>
    </location>
</feature>
<dbReference type="STRING" id="227316.GA0070604_1070"/>
<dbReference type="RefSeq" id="WP_167363399.1">
    <property type="nucleotide sequence ID" value="NZ_FMHY01000002.1"/>
</dbReference>
<feature type="compositionally biased region" description="Polar residues" evidence="1">
    <location>
        <begin position="8"/>
        <end position="17"/>
    </location>
</feature>
<feature type="compositionally biased region" description="Polar residues" evidence="1">
    <location>
        <begin position="122"/>
        <end position="131"/>
    </location>
</feature>
<sequence>MLGLDQVTAASNESDGTSAGPDTAVPADPTRAPSAGTPAELVTAMRALKEWTGLTYRQLQRRAAASGAVLPHSTIAAVLTRTTLPREDLLATFVRACGGDDAAVESWLTTRRRIAVAATRSGPDNTGTPSQPAAPEPDAATSAQSADPVPPAVEPDRNSAVPDREPTVPDRDSAVPDREPVVSDREPTAPDREPVVSDRNSAAPDRDSTVPDREPAALPAGAGAAGLLNDPPTDPEPDAPAAARAVPDVDSSGPATAPTDAAWEAAIGTGTGSDPSALTSATAEQRQWRWKGIHRHDPADEVPRPKGLRWLVPPIMYRTGWAARVLSGVLVLLLVLIAVAFTVRLMRDRGGSPAVDPNRSDVVVETEDADPQQPPSQSPPTTRPKPPRTSTPGKGQPSAGVVPPLAPAAPAASTGSAGQAGPTAPPTAPAAPTSAPRSSRHPDPGSGSTTYSCDTNGCNPFLGTSDPWGQPAPGNTSDCQYPCVVITKLD</sequence>
<feature type="compositionally biased region" description="Low complexity" evidence="1">
    <location>
        <begin position="239"/>
        <end position="258"/>
    </location>
</feature>
<evidence type="ECO:0000313" key="3">
    <source>
        <dbReference type="EMBL" id="SCL45689.1"/>
    </source>
</evidence>
<feature type="transmembrane region" description="Helical" evidence="2">
    <location>
        <begin position="321"/>
        <end position="343"/>
    </location>
</feature>
<protein>
    <recommendedName>
        <fullName evidence="5">Helix-turn-helix domain-containing protein</fullName>
    </recommendedName>
</protein>
<dbReference type="AlphaFoldDB" id="A0A1C6TVI9"/>
<dbReference type="EMBL" id="FMHY01000002">
    <property type="protein sequence ID" value="SCL45689.1"/>
    <property type="molecule type" value="Genomic_DNA"/>
</dbReference>
<feature type="compositionally biased region" description="Polar residues" evidence="1">
    <location>
        <begin position="446"/>
        <end position="458"/>
    </location>
</feature>
<keyword evidence="2" id="KW-0472">Membrane</keyword>
<keyword evidence="2" id="KW-1133">Transmembrane helix</keyword>
<feature type="region of interest" description="Disordered" evidence="1">
    <location>
        <begin position="348"/>
        <end position="481"/>
    </location>
</feature>
<name>A0A1C6TVI9_9ACTN</name>
<accession>A0A1C6TVI9</accession>
<feature type="region of interest" description="Disordered" evidence="1">
    <location>
        <begin position="1"/>
        <end position="36"/>
    </location>
</feature>
<proteinExistence type="predicted"/>
<feature type="compositionally biased region" description="Basic and acidic residues" evidence="1">
    <location>
        <begin position="154"/>
        <end position="196"/>
    </location>
</feature>
<keyword evidence="2" id="KW-0812">Transmembrane</keyword>
<keyword evidence="4" id="KW-1185">Reference proteome</keyword>
<feature type="compositionally biased region" description="Pro residues" evidence="1">
    <location>
        <begin position="372"/>
        <end position="389"/>
    </location>
</feature>
<feature type="compositionally biased region" description="Basic and acidic residues" evidence="1">
    <location>
        <begin position="204"/>
        <end position="215"/>
    </location>
</feature>
<feature type="compositionally biased region" description="Low complexity" evidence="1">
    <location>
        <begin position="216"/>
        <end position="231"/>
    </location>
</feature>
<gene>
    <name evidence="3" type="ORF">GA0070604_1070</name>
</gene>
<dbReference type="Proteomes" id="UP000199696">
    <property type="component" value="Unassembled WGS sequence"/>
</dbReference>
<feature type="region of interest" description="Disordered" evidence="1">
    <location>
        <begin position="118"/>
        <end position="258"/>
    </location>
</feature>
<reference evidence="4" key="1">
    <citation type="submission" date="2016-06" db="EMBL/GenBank/DDBJ databases">
        <authorList>
            <person name="Varghese N."/>
            <person name="Submissions Spin"/>
        </authorList>
    </citation>
    <scope>NUCLEOTIDE SEQUENCE [LARGE SCALE GENOMIC DNA]</scope>
    <source>
        <strain evidence="4">DSM 44814</strain>
    </source>
</reference>
<evidence type="ECO:0008006" key="5">
    <source>
        <dbReference type="Google" id="ProtNLM"/>
    </source>
</evidence>
<evidence type="ECO:0000256" key="1">
    <source>
        <dbReference type="SAM" id="MobiDB-lite"/>
    </source>
</evidence>
<evidence type="ECO:0000256" key="2">
    <source>
        <dbReference type="SAM" id="Phobius"/>
    </source>
</evidence>
<evidence type="ECO:0000313" key="4">
    <source>
        <dbReference type="Proteomes" id="UP000199696"/>
    </source>
</evidence>